<feature type="transmembrane region" description="Helical" evidence="12">
    <location>
        <begin position="374"/>
        <end position="400"/>
    </location>
</feature>
<evidence type="ECO:0000256" key="3">
    <source>
        <dbReference type="ARBA" id="ARBA00022448"/>
    </source>
</evidence>
<evidence type="ECO:0000259" key="13">
    <source>
        <dbReference type="PROSITE" id="PS51201"/>
    </source>
</evidence>
<dbReference type="Proteomes" id="UP000621856">
    <property type="component" value="Unassembled WGS sequence"/>
</dbReference>
<dbReference type="PANTHER" id="PTHR46157:SF8">
    <property type="entry name" value="GLUTATHIONE-REGULATED POTASSIUM-EFFLUX SYSTEM PROTEIN"/>
    <property type="match status" value="1"/>
</dbReference>
<reference evidence="14" key="3">
    <citation type="submission" date="2020-09" db="EMBL/GenBank/DDBJ databases">
        <authorList>
            <person name="Sun Q."/>
            <person name="Zhou Y."/>
        </authorList>
    </citation>
    <scope>NUCLEOTIDE SEQUENCE</scope>
    <source>
        <strain evidence="14">CGMCC 1.14984</strain>
    </source>
</reference>
<dbReference type="InterPro" id="IPR006153">
    <property type="entry name" value="Cation/H_exchanger_TM"/>
</dbReference>
<dbReference type="GO" id="GO:0012505">
    <property type="term" value="C:endomembrane system"/>
    <property type="evidence" value="ECO:0007669"/>
    <property type="project" value="UniProtKB-SubCell"/>
</dbReference>
<dbReference type="Gene3D" id="1.20.1530.20">
    <property type="match status" value="1"/>
</dbReference>
<comment type="caution">
    <text evidence="14">The sequence shown here is derived from an EMBL/GenBank/DDBJ whole genome shotgun (WGS) entry which is preliminary data.</text>
</comment>
<evidence type="ECO:0000256" key="4">
    <source>
        <dbReference type="ARBA" id="ARBA00022449"/>
    </source>
</evidence>
<dbReference type="Pfam" id="PF02254">
    <property type="entry name" value="TrkA_N"/>
    <property type="match status" value="1"/>
</dbReference>
<keyword evidence="7" id="KW-0630">Potassium</keyword>
<feature type="transmembrane region" description="Helical" evidence="12">
    <location>
        <begin position="162"/>
        <end position="185"/>
    </location>
</feature>
<protein>
    <submittedName>
        <fullName evidence="14">Potassium efflux system protein</fullName>
    </submittedName>
    <submittedName>
        <fullName evidence="15">Potassium transporter TrkA</fullName>
    </submittedName>
</protein>
<feature type="transmembrane region" description="Helical" evidence="12">
    <location>
        <begin position="295"/>
        <end position="328"/>
    </location>
</feature>
<evidence type="ECO:0000256" key="5">
    <source>
        <dbReference type="ARBA" id="ARBA00022538"/>
    </source>
</evidence>
<dbReference type="Gene3D" id="3.40.50.720">
    <property type="entry name" value="NAD(P)-binding Rossmann-like Domain"/>
    <property type="match status" value="1"/>
</dbReference>
<evidence type="ECO:0000256" key="9">
    <source>
        <dbReference type="ARBA" id="ARBA00023065"/>
    </source>
</evidence>
<dbReference type="GO" id="GO:0015297">
    <property type="term" value="F:antiporter activity"/>
    <property type="evidence" value="ECO:0007669"/>
    <property type="project" value="UniProtKB-KW"/>
</dbReference>
<comment type="similarity">
    <text evidence="2">Belongs to the monovalent cation:proton antiporter 2 (CPA2) transporter (TC 2.A.37) family.</text>
</comment>
<feature type="transmembrane region" description="Helical" evidence="12">
    <location>
        <begin position="205"/>
        <end position="226"/>
    </location>
</feature>
<evidence type="ECO:0000256" key="8">
    <source>
        <dbReference type="ARBA" id="ARBA00022989"/>
    </source>
</evidence>
<dbReference type="GO" id="GO:0008324">
    <property type="term" value="F:monoatomic cation transmembrane transporter activity"/>
    <property type="evidence" value="ECO:0007669"/>
    <property type="project" value="InterPro"/>
</dbReference>
<feature type="transmembrane region" description="Helical" evidence="12">
    <location>
        <begin position="39"/>
        <end position="58"/>
    </location>
</feature>
<feature type="transmembrane region" description="Helical" evidence="12">
    <location>
        <begin position="95"/>
        <end position="116"/>
    </location>
</feature>
<evidence type="ECO:0000313" key="17">
    <source>
        <dbReference type="Proteomes" id="UP000818603"/>
    </source>
</evidence>
<feature type="domain" description="RCK N-terminal" evidence="13">
    <location>
        <begin position="424"/>
        <end position="540"/>
    </location>
</feature>
<dbReference type="InterPro" id="IPR003148">
    <property type="entry name" value="RCK_N"/>
</dbReference>
<keyword evidence="10 12" id="KW-0472">Membrane</keyword>
<sequence length="605" mass="64719">MTLAFVGGAENNDFLLQAAIFLGATAVAVPLFRKLKLGTILGFLGAGVLFGEYGLGLLSVEEGVFDVAELGVVLFLFVIGLELSLTRLWSLRKNIFGLGLAQMLVTGITISLFLWMTDILPGNAAAIAGFALACSSTAFALSLMQERNELKTPYGVKSFSILLFQDIAVIPLLAAIPFAVGMSGVNPGEMAGDVMSGDMAREFEWQPLAWALVAIGIVVLVARYVLNPVFRLVAASGSREAFTATALFVVAATALLVASAGLSMALGAFVAGVLLAESSYRHQIEADIEPFRELLLGLFFIGVGMQLDVPVIIAQWMIILAAAIGLIVTKTAIIYGLSRLFGSRHSDAMRSGLTLSQGGEFAFVVLSLGAGEGLFGAEIATVLSAIVTISMVFTPVLAILGARMASDRDEDVDMDGIEELTEMNETALIVGYGRMGQIVAQILNGAGVAVTAIDNDPAKIERARRFGAKVYFGDATNIHLLLTAGANSADMVFLMMRDQAIMDDTVRALKAHCPSVRIVARAYDRMHEIDLLDHNIDFVMRETFESSIIMAQKGLENLGFGENRVRAMIAEFRQRDKDRLIAQKAGGPEAGKEKMVQPFEAADLE</sequence>
<feature type="transmembrane region" description="Helical" evidence="12">
    <location>
        <begin position="348"/>
        <end position="368"/>
    </location>
</feature>
<dbReference type="AlphaFoldDB" id="A0A8J3ERG1"/>
<dbReference type="Proteomes" id="UP000818603">
    <property type="component" value="Unassembled WGS sequence"/>
</dbReference>
<keyword evidence="17" id="KW-1185">Reference proteome</keyword>
<evidence type="ECO:0000313" key="15">
    <source>
        <dbReference type="EMBL" id="NHK28692.1"/>
    </source>
</evidence>
<reference evidence="14" key="1">
    <citation type="journal article" date="2014" name="Int. J. Syst. Evol. Microbiol.">
        <title>Complete genome sequence of Corynebacterium casei LMG S-19264T (=DSM 44701T), isolated from a smear-ripened cheese.</title>
        <authorList>
            <consortium name="US DOE Joint Genome Institute (JGI-PGF)"/>
            <person name="Walter F."/>
            <person name="Albersmeier A."/>
            <person name="Kalinowski J."/>
            <person name="Ruckert C."/>
        </authorList>
    </citation>
    <scope>NUCLEOTIDE SEQUENCE</scope>
    <source>
        <strain evidence="14">CGMCC 1.14984</strain>
    </source>
</reference>
<evidence type="ECO:0000256" key="1">
    <source>
        <dbReference type="ARBA" id="ARBA00004127"/>
    </source>
</evidence>
<evidence type="ECO:0000313" key="16">
    <source>
        <dbReference type="Proteomes" id="UP000621856"/>
    </source>
</evidence>
<dbReference type="EMBL" id="BMGZ01000002">
    <property type="protein sequence ID" value="GGH99231.1"/>
    <property type="molecule type" value="Genomic_DNA"/>
</dbReference>
<feature type="transmembrane region" description="Helical" evidence="12">
    <location>
        <begin position="14"/>
        <end position="32"/>
    </location>
</feature>
<keyword evidence="8 12" id="KW-1133">Transmembrane helix</keyword>
<dbReference type="RefSeq" id="WP_155140913.1">
    <property type="nucleotide sequence ID" value="NZ_BMGZ01000002.1"/>
</dbReference>
<dbReference type="PANTHER" id="PTHR46157">
    <property type="entry name" value="K(+) EFFLUX ANTIPORTER 3, CHLOROPLASTIC"/>
    <property type="match status" value="1"/>
</dbReference>
<dbReference type="Pfam" id="PF00999">
    <property type="entry name" value="Na_H_Exchanger"/>
    <property type="match status" value="1"/>
</dbReference>
<gene>
    <name evidence="15" type="ORF">FF098_012300</name>
    <name evidence="14" type="ORF">GCM10011355_24700</name>
</gene>
<evidence type="ECO:0000256" key="10">
    <source>
        <dbReference type="ARBA" id="ARBA00023136"/>
    </source>
</evidence>
<keyword evidence="5" id="KW-0633">Potassium transport</keyword>
<dbReference type="InterPro" id="IPR038770">
    <property type="entry name" value="Na+/solute_symporter_sf"/>
</dbReference>
<organism evidence="14 16">
    <name type="scientific">Aquisalinus luteolus</name>
    <dbReference type="NCBI Taxonomy" id="1566827"/>
    <lineage>
        <taxon>Bacteria</taxon>
        <taxon>Pseudomonadati</taxon>
        <taxon>Pseudomonadota</taxon>
        <taxon>Alphaproteobacteria</taxon>
        <taxon>Parvularculales</taxon>
        <taxon>Parvularculaceae</taxon>
        <taxon>Aquisalinus</taxon>
    </lineage>
</organism>
<accession>A0A8J3ERG1</accession>
<dbReference type="PROSITE" id="PS51201">
    <property type="entry name" value="RCK_N"/>
    <property type="match status" value="1"/>
</dbReference>
<dbReference type="GO" id="GO:0005886">
    <property type="term" value="C:plasma membrane"/>
    <property type="evidence" value="ECO:0007669"/>
    <property type="project" value="TreeGrafter"/>
</dbReference>
<reference evidence="15 17" key="2">
    <citation type="submission" date="2020-02" db="EMBL/GenBank/DDBJ databases">
        <title>Genome sequence of Parvularcula flava strain NH6-79.</title>
        <authorList>
            <person name="Abdul Karim M.H."/>
            <person name="Lam M.Q."/>
            <person name="Chen S.J."/>
            <person name="Yahya A."/>
            <person name="Shahir S."/>
            <person name="Shamsir M.S."/>
            <person name="Chong C.S."/>
        </authorList>
    </citation>
    <scope>NUCLEOTIDE SEQUENCE [LARGE SCALE GENOMIC DNA]</scope>
    <source>
        <strain evidence="15 17">NH6-79</strain>
    </source>
</reference>
<evidence type="ECO:0000313" key="14">
    <source>
        <dbReference type="EMBL" id="GGH99231.1"/>
    </source>
</evidence>
<proteinExistence type="inferred from homology"/>
<evidence type="ECO:0000256" key="12">
    <source>
        <dbReference type="SAM" id="Phobius"/>
    </source>
</evidence>
<evidence type="ECO:0000256" key="2">
    <source>
        <dbReference type="ARBA" id="ARBA00005551"/>
    </source>
</evidence>
<dbReference type="GO" id="GO:1902600">
    <property type="term" value="P:proton transmembrane transport"/>
    <property type="evidence" value="ECO:0007669"/>
    <property type="project" value="InterPro"/>
</dbReference>
<feature type="transmembrane region" description="Helical" evidence="12">
    <location>
        <begin position="64"/>
        <end position="83"/>
    </location>
</feature>
<comment type="subcellular location">
    <subcellularLocation>
        <location evidence="1">Endomembrane system</location>
        <topology evidence="1">Multi-pass membrane protein</topology>
    </subcellularLocation>
</comment>
<dbReference type="GO" id="GO:0006813">
    <property type="term" value="P:potassium ion transport"/>
    <property type="evidence" value="ECO:0007669"/>
    <property type="project" value="UniProtKB-KW"/>
</dbReference>
<dbReference type="InterPro" id="IPR004771">
    <property type="entry name" value="K/H_exchanger"/>
</dbReference>
<dbReference type="NCBIfam" id="TIGR00932">
    <property type="entry name" value="2a37"/>
    <property type="match status" value="1"/>
</dbReference>
<dbReference type="EMBL" id="VCJR02000002">
    <property type="protein sequence ID" value="NHK28692.1"/>
    <property type="molecule type" value="Genomic_DNA"/>
</dbReference>
<keyword evidence="6 12" id="KW-0812">Transmembrane</keyword>
<keyword evidence="3" id="KW-0813">Transport</keyword>
<keyword evidence="9" id="KW-0406">Ion transport</keyword>
<feature type="region of interest" description="Disordered" evidence="11">
    <location>
        <begin position="583"/>
        <end position="605"/>
    </location>
</feature>
<dbReference type="FunFam" id="3.40.50.720:FF:000036">
    <property type="entry name" value="Glutathione-regulated potassium-efflux system protein KefB"/>
    <property type="match status" value="1"/>
</dbReference>
<feature type="transmembrane region" description="Helical" evidence="12">
    <location>
        <begin position="122"/>
        <end position="141"/>
    </location>
</feature>
<name>A0A8J3ERG1_9PROT</name>
<evidence type="ECO:0000256" key="7">
    <source>
        <dbReference type="ARBA" id="ARBA00022958"/>
    </source>
</evidence>
<keyword evidence="4" id="KW-0050">Antiport</keyword>
<evidence type="ECO:0000256" key="11">
    <source>
        <dbReference type="SAM" id="MobiDB-lite"/>
    </source>
</evidence>
<dbReference type="InterPro" id="IPR036291">
    <property type="entry name" value="NAD(P)-bd_dom_sf"/>
</dbReference>
<dbReference type="SUPFAM" id="SSF51735">
    <property type="entry name" value="NAD(P)-binding Rossmann-fold domains"/>
    <property type="match status" value="1"/>
</dbReference>
<feature type="transmembrane region" description="Helical" evidence="12">
    <location>
        <begin position="247"/>
        <end position="275"/>
    </location>
</feature>
<evidence type="ECO:0000256" key="6">
    <source>
        <dbReference type="ARBA" id="ARBA00022692"/>
    </source>
</evidence>